<dbReference type="GO" id="GO:0009897">
    <property type="term" value="C:external side of plasma membrane"/>
    <property type="evidence" value="ECO:0007669"/>
    <property type="project" value="TreeGrafter"/>
</dbReference>
<comment type="caution">
    <text evidence="6">The sequence shown here is derived from an EMBL/GenBank/DDBJ whole genome shotgun (WGS) entry which is preliminary data.</text>
</comment>
<dbReference type="InterPro" id="IPR050504">
    <property type="entry name" value="IgSF_BTN/MOG"/>
</dbReference>
<dbReference type="EMBL" id="SOYY01000009">
    <property type="protein sequence ID" value="KAA0716700.1"/>
    <property type="molecule type" value="Genomic_DNA"/>
</dbReference>
<evidence type="ECO:0000256" key="1">
    <source>
        <dbReference type="ARBA" id="ARBA00004370"/>
    </source>
</evidence>
<reference evidence="6 7" key="1">
    <citation type="journal article" date="2019" name="Mol. Ecol. Resour.">
        <title>Chromosome-level genome assembly of Triplophysa tibetana, a fish adapted to the harsh high-altitude environment of the Tibetan Plateau.</title>
        <authorList>
            <person name="Yang X."/>
            <person name="Liu H."/>
            <person name="Ma Z."/>
            <person name="Zou Y."/>
            <person name="Zou M."/>
            <person name="Mao Y."/>
            <person name="Li X."/>
            <person name="Wang H."/>
            <person name="Chen T."/>
            <person name="Wang W."/>
            <person name="Yang R."/>
        </authorList>
    </citation>
    <scope>NUCLEOTIDE SEQUENCE [LARGE SCALE GENOMIC DNA]</scope>
    <source>
        <strain evidence="6">TTIB1903HZAU</strain>
        <tissue evidence="6">Muscle</tissue>
    </source>
</reference>
<dbReference type="AlphaFoldDB" id="A0A5A9P447"/>
<feature type="domain" description="Ig-like" evidence="5">
    <location>
        <begin position="44"/>
        <end position="156"/>
    </location>
</feature>
<proteinExistence type="predicted"/>
<organism evidence="6 7">
    <name type="scientific">Triplophysa tibetana</name>
    <dbReference type="NCBI Taxonomy" id="1572043"/>
    <lineage>
        <taxon>Eukaryota</taxon>
        <taxon>Metazoa</taxon>
        <taxon>Chordata</taxon>
        <taxon>Craniata</taxon>
        <taxon>Vertebrata</taxon>
        <taxon>Euteleostomi</taxon>
        <taxon>Actinopterygii</taxon>
        <taxon>Neopterygii</taxon>
        <taxon>Teleostei</taxon>
        <taxon>Ostariophysi</taxon>
        <taxon>Cypriniformes</taxon>
        <taxon>Nemacheilidae</taxon>
        <taxon>Triplophysa</taxon>
    </lineage>
</organism>
<dbReference type="GO" id="GO:0050852">
    <property type="term" value="P:T cell receptor signaling pathway"/>
    <property type="evidence" value="ECO:0007669"/>
    <property type="project" value="TreeGrafter"/>
</dbReference>
<evidence type="ECO:0000259" key="5">
    <source>
        <dbReference type="PROSITE" id="PS50835"/>
    </source>
</evidence>
<feature type="compositionally biased region" description="Basic and acidic residues" evidence="4">
    <location>
        <begin position="204"/>
        <end position="217"/>
    </location>
</feature>
<dbReference type="Pfam" id="PF07686">
    <property type="entry name" value="V-set"/>
    <property type="match status" value="1"/>
</dbReference>
<dbReference type="Gene3D" id="2.60.40.10">
    <property type="entry name" value="Immunoglobulins"/>
    <property type="match status" value="1"/>
</dbReference>
<dbReference type="GO" id="GO:0001817">
    <property type="term" value="P:regulation of cytokine production"/>
    <property type="evidence" value="ECO:0007669"/>
    <property type="project" value="TreeGrafter"/>
</dbReference>
<keyword evidence="2" id="KW-0472">Membrane</keyword>
<dbReference type="PANTHER" id="PTHR24100">
    <property type="entry name" value="BUTYROPHILIN"/>
    <property type="match status" value="1"/>
</dbReference>
<feature type="region of interest" description="Disordered" evidence="4">
    <location>
        <begin position="248"/>
        <end position="273"/>
    </location>
</feature>
<accession>A0A5A9P447</accession>
<feature type="region of interest" description="Disordered" evidence="4">
    <location>
        <begin position="185"/>
        <end position="217"/>
    </location>
</feature>
<dbReference type="SUPFAM" id="SSF48726">
    <property type="entry name" value="Immunoglobulin"/>
    <property type="match status" value="1"/>
</dbReference>
<gene>
    <name evidence="6" type="ORF">E1301_Tti008905</name>
</gene>
<evidence type="ECO:0000256" key="4">
    <source>
        <dbReference type="SAM" id="MobiDB-lite"/>
    </source>
</evidence>
<feature type="compositionally biased region" description="Basic and acidic residues" evidence="4">
    <location>
        <begin position="185"/>
        <end position="195"/>
    </location>
</feature>
<dbReference type="InterPro" id="IPR036179">
    <property type="entry name" value="Ig-like_dom_sf"/>
</dbReference>
<evidence type="ECO:0000313" key="6">
    <source>
        <dbReference type="EMBL" id="KAA0716700.1"/>
    </source>
</evidence>
<dbReference type="PANTHER" id="PTHR24100:SF130">
    <property type="entry name" value="BUTYROPHILIN-LIKE PROTEIN 9"/>
    <property type="match status" value="1"/>
</dbReference>
<dbReference type="InterPro" id="IPR007110">
    <property type="entry name" value="Ig-like_dom"/>
</dbReference>
<evidence type="ECO:0000256" key="2">
    <source>
        <dbReference type="ARBA" id="ARBA00023136"/>
    </source>
</evidence>
<feature type="compositionally biased region" description="Basic residues" evidence="4">
    <location>
        <begin position="262"/>
        <end position="273"/>
    </location>
</feature>
<evidence type="ECO:0000256" key="3">
    <source>
        <dbReference type="ARBA" id="ARBA00023319"/>
    </source>
</evidence>
<keyword evidence="3" id="KW-0393">Immunoglobulin domain</keyword>
<evidence type="ECO:0000313" key="7">
    <source>
        <dbReference type="Proteomes" id="UP000324632"/>
    </source>
</evidence>
<dbReference type="PROSITE" id="PS50835">
    <property type="entry name" value="IG_LIKE"/>
    <property type="match status" value="1"/>
</dbReference>
<dbReference type="GO" id="GO:0005102">
    <property type="term" value="F:signaling receptor binding"/>
    <property type="evidence" value="ECO:0007669"/>
    <property type="project" value="TreeGrafter"/>
</dbReference>
<name>A0A5A9P447_9TELE</name>
<keyword evidence="7" id="KW-1185">Reference proteome</keyword>
<protein>
    <recommendedName>
        <fullName evidence="5">Ig-like domain-containing protein</fullName>
    </recommendedName>
</protein>
<sequence length="273" mass="32029">MSTNYRVLVRNDSQQCISLLKKKRDEGENGGDFGGELLEEHKDPFFDEFQLVVPETARRAEADLSGFTVPCHLSPEISAVDMEIRWFKEMDCVCLYKNRHMIEGKSYKGNVRQFTDVLEKGDVSLSLTRFRESDVGDYVCQQINRTWNEEERLEMEDSTLMAEKLLTVRDTQIKDLEKSKETALEDKDRLLHNSNDKLQQTTTKAEEKQREIEEKNKLMSEKETLLENTVKELETSKHQLETLKNELQQVKLEPDEPASRKAYYKHSWRRTNK</sequence>
<dbReference type="InterPro" id="IPR013783">
    <property type="entry name" value="Ig-like_fold"/>
</dbReference>
<dbReference type="Proteomes" id="UP000324632">
    <property type="component" value="Chromosome 9"/>
</dbReference>
<comment type="subcellular location">
    <subcellularLocation>
        <location evidence="1">Membrane</location>
    </subcellularLocation>
</comment>
<dbReference type="InterPro" id="IPR013106">
    <property type="entry name" value="Ig_V-set"/>
</dbReference>